<reference evidence="2" key="1">
    <citation type="journal article" date="2014" name="Nat. Genet.">
        <title>A reference genome for common bean and genome-wide analysis of dual domestications.</title>
        <authorList>
            <person name="Schmutz J."/>
            <person name="McClean P.E."/>
            <person name="Mamidi S."/>
            <person name="Wu G.A."/>
            <person name="Cannon S.B."/>
            <person name="Grimwood J."/>
            <person name="Jenkins J."/>
            <person name="Shu S."/>
            <person name="Song Q."/>
            <person name="Chavarro C."/>
            <person name="Torres-Torres M."/>
            <person name="Geffroy V."/>
            <person name="Moghaddam S.M."/>
            <person name="Gao D."/>
            <person name="Abernathy B."/>
            <person name="Barry K."/>
            <person name="Blair M."/>
            <person name="Brick M.A."/>
            <person name="Chovatia M."/>
            <person name="Gepts P."/>
            <person name="Goodstein D.M."/>
            <person name="Gonzales M."/>
            <person name="Hellsten U."/>
            <person name="Hyten D.L."/>
            <person name="Jia G."/>
            <person name="Kelly J.D."/>
            <person name="Kudrna D."/>
            <person name="Lee R."/>
            <person name="Richard M.M."/>
            <person name="Miklas P.N."/>
            <person name="Osorno J.M."/>
            <person name="Rodrigues J."/>
            <person name="Thareau V."/>
            <person name="Urrea C.A."/>
            <person name="Wang M."/>
            <person name="Yu Y."/>
            <person name="Zhang M."/>
            <person name="Wing R.A."/>
            <person name="Cregan P.B."/>
            <person name="Rokhsar D.S."/>
            <person name="Jackson S.A."/>
        </authorList>
    </citation>
    <scope>NUCLEOTIDE SEQUENCE [LARGE SCALE GENOMIC DNA]</scope>
    <source>
        <strain evidence="2">cv. G19833</strain>
    </source>
</reference>
<protein>
    <submittedName>
        <fullName evidence="1">Uncharacterized protein</fullName>
    </submittedName>
</protein>
<dbReference type="AlphaFoldDB" id="V7CW58"/>
<dbReference type="eggNOG" id="ENOG502SW5Q">
    <property type="taxonomic scope" value="Eukaryota"/>
</dbReference>
<accession>V7CW58</accession>
<organism evidence="1 2">
    <name type="scientific">Phaseolus vulgaris</name>
    <name type="common">Kidney bean</name>
    <name type="synonym">French bean</name>
    <dbReference type="NCBI Taxonomy" id="3885"/>
    <lineage>
        <taxon>Eukaryota</taxon>
        <taxon>Viridiplantae</taxon>
        <taxon>Streptophyta</taxon>
        <taxon>Embryophyta</taxon>
        <taxon>Tracheophyta</taxon>
        <taxon>Spermatophyta</taxon>
        <taxon>Magnoliopsida</taxon>
        <taxon>eudicotyledons</taxon>
        <taxon>Gunneridae</taxon>
        <taxon>Pentapetalae</taxon>
        <taxon>rosids</taxon>
        <taxon>fabids</taxon>
        <taxon>Fabales</taxon>
        <taxon>Fabaceae</taxon>
        <taxon>Papilionoideae</taxon>
        <taxon>50 kb inversion clade</taxon>
        <taxon>NPAAA clade</taxon>
        <taxon>indigoferoid/millettioid clade</taxon>
        <taxon>Phaseoleae</taxon>
        <taxon>Phaseolus</taxon>
    </lineage>
</organism>
<dbReference type="Gramene" id="ESW34354">
    <property type="protein sequence ID" value="ESW34354"/>
    <property type="gene ID" value="PHAVU_001G145400g"/>
</dbReference>
<keyword evidence="2" id="KW-1185">Reference proteome</keyword>
<proteinExistence type="predicted"/>
<evidence type="ECO:0000313" key="1">
    <source>
        <dbReference type="EMBL" id="ESW34354.1"/>
    </source>
</evidence>
<sequence>MIIDKSAKPRANLKTPLPPTIVNSLSFSNIKFRPNKLRVLPLNFPSVNTKLKSITRATSFWSENPYSPCPFPTTLDPGSGPTVNGSSAIARNPKNVEEVLVVWASAICTAVGLDPLVTSCKKKPREFGDTYSKKSEFSAAVSEEKRRVRVMVMNHIAIEGGHVIIEKSKSYEKAEFKMPSTYIDTGTL</sequence>
<dbReference type="EMBL" id="CM002288">
    <property type="protein sequence ID" value="ESW34354.1"/>
    <property type="molecule type" value="Genomic_DNA"/>
</dbReference>
<name>V7CW58_PHAVU</name>
<dbReference type="Proteomes" id="UP000000226">
    <property type="component" value="Chromosome 1"/>
</dbReference>
<evidence type="ECO:0000313" key="2">
    <source>
        <dbReference type="Proteomes" id="UP000000226"/>
    </source>
</evidence>
<gene>
    <name evidence="1" type="ORF">PHAVU_001G145400g</name>
</gene>